<evidence type="ECO:0000313" key="2">
    <source>
        <dbReference type="EMBL" id="KAJ7700177.1"/>
    </source>
</evidence>
<evidence type="ECO:0000313" key="3">
    <source>
        <dbReference type="Proteomes" id="UP001215598"/>
    </source>
</evidence>
<gene>
    <name evidence="2" type="ORF">B0H16DRAFT_1749151</name>
</gene>
<feature type="compositionally biased region" description="Acidic residues" evidence="1">
    <location>
        <begin position="107"/>
        <end position="122"/>
    </location>
</feature>
<comment type="caution">
    <text evidence="2">The sequence shown here is derived from an EMBL/GenBank/DDBJ whole genome shotgun (WGS) entry which is preliminary data.</text>
</comment>
<dbReference type="Proteomes" id="UP001215598">
    <property type="component" value="Unassembled WGS sequence"/>
</dbReference>
<feature type="compositionally biased region" description="Low complexity" evidence="1">
    <location>
        <begin position="56"/>
        <end position="70"/>
    </location>
</feature>
<feature type="region of interest" description="Disordered" evidence="1">
    <location>
        <begin position="26"/>
        <end position="84"/>
    </location>
</feature>
<feature type="region of interest" description="Disordered" evidence="1">
    <location>
        <begin position="106"/>
        <end position="140"/>
    </location>
</feature>
<proteinExistence type="predicted"/>
<dbReference type="AlphaFoldDB" id="A0AAD7DXF5"/>
<name>A0AAD7DXF5_9AGAR</name>
<protein>
    <submittedName>
        <fullName evidence="2">Uncharacterized protein</fullName>
    </submittedName>
</protein>
<organism evidence="2 3">
    <name type="scientific">Mycena metata</name>
    <dbReference type="NCBI Taxonomy" id="1033252"/>
    <lineage>
        <taxon>Eukaryota</taxon>
        <taxon>Fungi</taxon>
        <taxon>Dikarya</taxon>
        <taxon>Basidiomycota</taxon>
        <taxon>Agaricomycotina</taxon>
        <taxon>Agaricomycetes</taxon>
        <taxon>Agaricomycetidae</taxon>
        <taxon>Agaricales</taxon>
        <taxon>Marasmiineae</taxon>
        <taxon>Mycenaceae</taxon>
        <taxon>Mycena</taxon>
    </lineage>
</organism>
<accession>A0AAD7DXF5</accession>
<sequence>MPPCNRRTGQTEALLQAYIRHNKGRERRATLRRRAVARVRRGSQQERSGGIDLAALLSDSSLSSTSSDSDSTTDDSESSSSDSWSDILGPDWRFLGDTTIQGLSLDIDTDATSESETSSEEMPELRSIGRGSDSDSESEDEWVWLAGGGLSDVDMSGMDGDDEESLSDRDMGAGPHPPLLRRWIQEEIDSMHSSRYREPRNTLPRGPSYLHHVLLKLKAGRPDHFRQNLRISPATFDKLVKELKHDPVFFNHWQKRKSRADF</sequence>
<evidence type="ECO:0000256" key="1">
    <source>
        <dbReference type="SAM" id="MobiDB-lite"/>
    </source>
</evidence>
<reference evidence="2" key="1">
    <citation type="submission" date="2023-03" db="EMBL/GenBank/DDBJ databases">
        <title>Massive genome expansion in bonnet fungi (Mycena s.s.) driven by repeated elements and novel gene families across ecological guilds.</title>
        <authorList>
            <consortium name="Lawrence Berkeley National Laboratory"/>
            <person name="Harder C.B."/>
            <person name="Miyauchi S."/>
            <person name="Viragh M."/>
            <person name="Kuo A."/>
            <person name="Thoen E."/>
            <person name="Andreopoulos B."/>
            <person name="Lu D."/>
            <person name="Skrede I."/>
            <person name="Drula E."/>
            <person name="Henrissat B."/>
            <person name="Morin E."/>
            <person name="Kohler A."/>
            <person name="Barry K."/>
            <person name="LaButti K."/>
            <person name="Morin E."/>
            <person name="Salamov A."/>
            <person name="Lipzen A."/>
            <person name="Mereny Z."/>
            <person name="Hegedus B."/>
            <person name="Baldrian P."/>
            <person name="Stursova M."/>
            <person name="Weitz H."/>
            <person name="Taylor A."/>
            <person name="Grigoriev I.V."/>
            <person name="Nagy L.G."/>
            <person name="Martin F."/>
            <person name="Kauserud H."/>
        </authorList>
    </citation>
    <scope>NUCLEOTIDE SEQUENCE</scope>
    <source>
        <strain evidence="2">CBHHK182m</strain>
    </source>
</reference>
<feature type="region of interest" description="Disordered" evidence="1">
    <location>
        <begin position="153"/>
        <end position="175"/>
    </location>
</feature>
<feature type="compositionally biased region" description="Basic residues" evidence="1">
    <location>
        <begin position="26"/>
        <end position="41"/>
    </location>
</feature>
<keyword evidence="3" id="KW-1185">Reference proteome</keyword>
<dbReference type="EMBL" id="JARKIB010000559">
    <property type="protein sequence ID" value="KAJ7700177.1"/>
    <property type="molecule type" value="Genomic_DNA"/>
</dbReference>